<evidence type="ECO:0000313" key="2">
    <source>
        <dbReference type="Proteomes" id="UP000019666"/>
    </source>
</evidence>
<dbReference type="HOGENOM" id="CLU_2647376_0_0_5"/>
<dbReference type="AlphaFoldDB" id="A0A017HM28"/>
<sequence>MLYVSENGDRWSLIQDSASGRAFVRHRPNLPSGGQASDIELGEFLARGGMGPEKQVLLRLIGGLAETTNPTSGAGD</sequence>
<evidence type="ECO:0000313" key="1">
    <source>
        <dbReference type="EMBL" id="EYD75411.1"/>
    </source>
</evidence>
<protein>
    <submittedName>
        <fullName evidence="1">Uncharacterized protein</fullName>
    </submittedName>
</protein>
<proteinExistence type="predicted"/>
<accession>A0A017HM28</accession>
<dbReference type="EMBL" id="AOSK01000082">
    <property type="protein sequence ID" value="EYD75411.1"/>
    <property type="molecule type" value="Genomic_DNA"/>
</dbReference>
<keyword evidence="2" id="KW-1185">Reference proteome</keyword>
<dbReference type="RefSeq" id="WP_211262754.1">
    <property type="nucleotide sequence ID" value="NZ_KK088541.1"/>
</dbReference>
<reference evidence="1 2" key="1">
    <citation type="submission" date="2013-02" db="EMBL/GenBank/DDBJ databases">
        <authorList>
            <person name="Fiebig A."/>
            <person name="Goeker M."/>
            <person name="Klenk H.-P.P."/>
        </authorList>
    </citation>
    <scope>NUCLEOTIDE SEQUENCE [LARGE SCALE GENOMIC DNA]</scope>
    <source>
        <strain evidence="1 2">DSM 19309</strain>
    </source>
</reference>
<dbReference type="Proteomes" id="UP000019666">
    <property type="component" value="Unassembled WGS sequence"/>
</dbReference>
<organism evidence="1 2">
    <name type="scientific">Rubellimicrobium mesophilum DSM 19309</name>
    <dbReference type="NCBI Taxonomy" id="442562"/>
    <lineage>
        <taxon>Bacteria</taxon>
        <taxon>Pseudomonadati</taxon>
        <taxon>Pseudomonadota</taxon>
        <taxon>Alphaproteobacteria</taxon>
        <taxon>Rhodobacterales</taxon>
        <taxon>Roseobacteraceae</taxon>
        <taxon>Rubellimicrobium</taxon>
    </lineage>
</organism>
<comment type="caution">
    <text evidence="1">The sequence shown here is derived from an EMBL/GenBank/DDBJ whole genome shotgun (WGS) entry which is preliminary data.</text>
</comment>
<name>A0A017HM28_9RHOB</name>
<gene>
    <name evidence="1" type="ORF">Rumeso_03025</name>
</gene>